<sequence>MSERNTKTKYDKIDQQYGLMFGKSKLVFIKTGAAGSIYGYKNKYLELASKIQNERGYAVVISANPVGSPLNLQEELEKVSTYLIDIKEIILIGISRGGLLVLQQGYLNTKVSRILAINPPLAINWHKTKKGLINFSGAKVQVVFGQYDPSVDYSDLIERLKVLETDCSSQIISKADHNFKGKLDTLKKLVMQFVLED</sequence>
<dbReference type="InterPro" id="IPR029058">
    <property type="entry name" value="AB_hydrolase_fold"/>
</dbReference>
<gene>
    <name evidence="1" type="ORF">LSJ_1443c</name>
</gene>
<dbReference type="SUPFAM" id="SSF53474">
    <property type="entry name" value="alpha/beta-Hydrolases"/>
    <property type="match status" value="1"/>
</dbReference>
<dbReference type="EMBL" id="CP007646">
    <property type="protein sequence ID" value="AIR11097.1"/>
    <property type="molecule type" value="Genomic_DNA"/>
</dbReference>
<proteinExistence type="predicted"/>
<accession>A0A089RX28</accession>
<name>A0A089RX28_9LACO</name>
<dbReference type="AlphaFoldDB" id="A0A089RX28"/>
<dbReference type="Gene3D" id="3.40.50.1820">
    <property type="entry name" value="alpha/beta hydrolase"/>
    <property type="match status" value="1"/>
</dbReference>
<dbReference type="KEGG" id="lsj:LSJ_1443c"/>
<organism evidence="1 2">
    <name type="scientific">Ligilactobacillus salivarius</name>
    <dbReference type="NCBI Taxonomy" id="1624"/>
    <lineage>
        <taxon>Bacteria</taxon>
        <taxon>Bacillati</taxon>
        <taxon>Bacillota</taxon>
        <taxon>Bacilli</taxon>
        <taxon>Lactobacillales</taxon>
        <taxon>Lactobacillaceae</taxon>
        <taxon>Ligilactobacillus</taxon>
    </lineage>
</organism>
<reference evidence="1 2" key="1">
    <citation type="journal article" date="2014" name="BMC Genomics">
        <title>Unusual genome complexity in Lactobacillus salivarius JCM1046.</title>
        <authorList>
            <person name="Raftis E.J."/>
            <person name="Forde B.M."/>
            <person name="Claesson M.J."/>
            <person name="O'Toole P.W."/>
        </authorList>
    </citation>
    <scope>NUCLEOTIDE SEQUENCE [LARGE SCALE GENOMIC DNA]</scope>
    <source>
        <strain evidence="1 2">JCM1046</strain>
    </source>
</reference>
<dbReference type="RefSeq" id="WP_044005280.1">
    <property type="nucleotide sequence ID" value="NZ_CP007646.1"/>
</dbReference>
<evidence type="ECO:0008006" key="3">
    <source>
        <dbReference type="Google" id="ProtNLM"/>
    </source>
</evidence>
<dbReference type="Proteomes" id="UP000029488">
    <property type="component" value="Chromosome"/>
</dbReference>
<protein>
    <recommendedName>
        <fullName evidence="3">Alpha/beta hydrolase</fullName>
    </recommendedName>
</protein>
<evidence type="ECO:0000313" key="2">
    <source>
        <dbReference type="Proteomes" id="UP000029488"/>
    </source>
</evidence>
<evidence type="ECO:0000313" key="1">
    <source>
        <dbReference type="EMBL" id="AIR11097.1"/>
    </source>
</evidence>